<dbReference type="Pfam" id="PF25416">
    <property type="entry name" value="GRHL1_C"/>
    <property type="match status" value="1"/>
</dbReference>
<dbReference type="Gene3D" id="1.10.150.50">
    <property type="entry name" value="Transcription Factor, Ets-1"/>
    <property type="match status" value="1"/>
</dbReference>
<keyword evidence="5" id="KW-0804">Transcription</keyword>
<dbReference type="GO" id="GO:0001228">
    <property type="term" value="F:DNA-binding transcription activator activity, RNA polymerase II-specific"/>
    <property type="evidence" value="ECO:0007669"/>
    <property type="project" value="TreeGrafter"/>
</dbReference>
<evidence type="ECO:0000259" key="9">
    <source>
        <dbReference type="PROSITE" id="PS51968"/>
    </source>
</evidence>
<feature type="compositionally biased region" description="Low complexity" evidence="8">
    <location>
        <begin position="270"/>
        <end position="290"/>
    </location>
</feature>
<dbReference type="PANTHER" id="PTHR11037">
    <property type="entry name" value="TRANSCRIPTION FACTOR CP2"/>
    <property type="match status" value="1"/>
</dbReference>
<dbReference type="FunFam" id="1.10.150.50:FF:000086">
    <property type="entry name" value="Alpha-globin transcription factor CP2"/>
    <property type="match status" value="1"/>
</dbReference>
<dbReference type="AlphaFoldDB" id="A0A4Y7NI45"/>
<dbReference type="InterPro" id="IPR007604">
    <property type="entry name" value="CP2"/>
</dbReference>
<accession>A0A4Y7NI45</accession>
<keyword evidence="4 7" id="KW-0238">DNA-binding</keyword>
<dbReference type="InterPro" id="IPR041418">
    <property type="entry name" value="SAM_3"/>
</dbReference>
<feature type="region of interest" description="Disordered" evidence="8">
    <location>
        <begin position="190"/>
        <end position="305"/>
    </location>
</feature>
<evidence type="ECO:0000256" key="5">
    <source>
        <dbReference type="ARBA" id="ARBA00023163"/>
    </source>
</evidence>
<sequence>MVTLGSIVAPLPSPYPPVAPLPCGPPGPLTSSSTSSSVGIGLAGNSNAAGPIHHYAPYHVHHVADASSTGVASGASALVNSSGPGPGAAGGIASVGSVLCGGGGGGVVVGGGGGGGSSPVPYTAASPHHYAGHPAAVAAAAAAAYHHHHHHHFASANAAYHPYSYNYNSAGATNGHSSGAAAAYAHYPAGSSRVGTNPSPPQANERASSEGRSVTHLTGHGHGHGGDQSGYSHPFQHMLHQHSGWSGQDGSGGGGSVGGAGPITGGVGTGSASSLTSSSSNEGMSSSGGLHQQGGGSSTGAAHGASNYHGEKYKYDRLNEADANADNRFQYVLAAATSIATKVNEESLTYLNQGQPYEIKMKKLGDLSNFRGKLLRSVVRLCFHERRLQYMEREQIAAWRMSRPGDRIVEIDVPLSYGIYDVVQDNNNLNVVEFVWDPTKEVGVYIKVNCISTEFTPKKHGGEKGVPFRIQVETYSHGDGDGTPKRLHVAGCQIKVFKLKGADRKHKQDREKIYKRPMVEQEKYQPSCECTILAEIPLELVYTSAIVPVGTATSNGSGTQSVQAVAVATTVVTPPAVLASRTYSPTELHKSQSFTSEGCPSESPLGHDTDNVESPTSMIGSGNSAVYQYYLQPLSAEASAQQTAQWLQTNRFSSHVRTFSRFAGADILRLTRDDLIQICGLADGIRLFNALHAKALAPRLTLYLTQDQSQVFHAIFLENLSCVEIANKLAALVQLSSQHVLDVYIEGPCGIHVLVTDEVVQNMKDESMYTVELLPDQTSDRYRLLLKSTSPH</sequence>
<evidence type="ECO:0000256" key="7">
    <source>
        <dbReference type="PROSITE-ProRule" id="PRU01313"/>
    </source>
</evidence>
<dbReference type="GO" id="GO:0005634">
    <property type="term" value="C:nucleus"/>
    <property type="evidence" value="ECO:0007669"/>
    <property type="project" value="UniProtKB-SubCell"/>
</dbReference>
<dbReference type="CDD" id="cd09537">
    <property type="entry name" value="SAM_CP2-like"/>
    <property type="match status" value="1"/>
</dbReference>
<dbReference type="InterPro" id="IPR013761">
    <property type="entry name" value="SAM/pointed_sf"/>
</dbReference>
<dbReference type="InterPro" id="IPR057520">
    <property type="entry name" value="GRHL1/CP2_C"/>
</dbReference>
<evidence type="ECO:0000256" key="4">
    <source>
        <dbReference type="ARBA" id="ARBA00023125"/>
    </source>
</evidence>
<dbReference type="PROSITE" id="PS51968">
    <property type="entry name" value="GRH_CP2_DB"/>
    <property type="match status" value="1"/>
</dbReference>
<keyword evidence="3" id="KW-0805">Transcription regulation</keyword>
<feature type="compositionally biased region" description="Polar residues" evidence="8">
    <location>
        <begin position="589"/>
        <end position="598"/>
    </location>
</feature>
<keyword evidence="6 7" id="KW-0539">Nucleus</keyword>
<evidence type="ECO:0000256" key="1">
    <source>
        <dbReference type="ARBA" id="ARBA00004123"/>
    </source>
</evidence>
<feature type="region of interest" description="Disordered" evidence="8">
    <location>
        <begin position="589"/>
        <end position="617"/>
    </location>
</feature>
<dbReference type="InterPro" id="IPR040167">
    <property type="entry name" value="TF_CP2-like"/>
</dbReference>
<dbReference type="Pfam" id="PF04516">
    <property type="entry name" value="CP2"/>
    <property type="match status" value="1"/>
</dbReference>
<dbReference type="PANTHER" id="PTHR11037:SF21">
    <property type="entry name" value="GEMINI, ISOFORM C"/>
    <property type="match status" value="1"/>
</dbReference>
<proteinExistence type="evidence at transcript level"/>
<comment type="similarity">
    <text evidence="2">Belongs to the grh/CP2 family. CP2 subfamily.</text>
</comment>
<evidence type="ECO:0000256" key="2">
    <source>
        <dbReference type="ARBA" id="ARBA00010852"/>
    </source>
</evidence>
<reference evidence="10" key="1">
    <citation type="submission" date="2018-08" db="EMBL/GenBank/DDBJ databases">
        <authorList>
            <person name="Cornetti L."/>
        </authorList>
    </citation>
    <scope>NUCLEOTIDE SEQUENCE</scope>
    <source>
        <strain evidence="10">CH-H-2</strain>
    </source>
</reference>
<name>A0A4Y7NI45_9CRUS</name>
<comment type="subcellular location">
    <subcellularLocation>
        <location evidence="1 7">Nucleus</location>
    </subcellularLocation>
</comment>
<gene>
    <name evidence="10" type="primary">EOG090X0AJ3</name>
</gene>
<organism evidence="10">
    <name type="scientific">Megafenestra aurita</name>
    <dbReference type="NCBI Taxonomy" id="2291010"/>
    <lineage>
        <taxon>Eukaryota</taxon>
        <taxon>Metazoa</taxon>
        <taxon>Ecdysozoa</taxon>
        <taxon>Arthropoda</taxon>
        <taxon>Crustacea</taxon>
        <taxon>Branchiopoda</taxon>
        <taxon>Diplostraca</taxon>
        <taxon>Cladocera</taxon>
        <taxon>Anomopoda</taxon>
        <taxon>Daphniidae</taxon>
        <taxon>Megafenestra</taxon>
    </lineage>
</organism>
<dbReference type="GO" id="GO:0000978">
    <property type="term" value="F:RNA polymerase II cis-regulatory region sequence-specific DNA binding"/>
    <property type="evidence" value="ECO:0007669"/>
    <property type="project" value="TreeGrafter"/>
</dbReference>
<feature type="compositionally biased region" description="Gly residues" evidence="8">
    <location>
        <begin position="247"/>
        <end position="269"/>
    </location>
</feature>
<evidence type="ECO:0000313" key="10">
    <source>
        <dbReference type="EMBL" id="SVE92553.1"/>
    </source>
</evidence>
<protein>
    <submittedName>
        <fullName evidence="10">EOG090X0AJ3</fullName>
    </submittedName>
</protein>
<dbReference type="EMBL" id="LR022934">
    <property type="protein sequence ID" value="SVE92553.1"/>
    <property type="molecule type" value="mRNA"/>
</dbReference>
<evidence type="ECO:0000256" key="8">
    <source>
        <dbReference type="SAM" id="MobiDB-lite"/>
    </source>
</evidence>
<evidence type="ECO:0000256" key="6">
    <source>
        <dbReference type="ARBA" id="ARBA00023242"/>
    </source>
</evidence>
<feature type="domain" description="Grh/CP2 DB" evidence="9">
    <location>
        <begin position="325"/>
        <end position="559"/>
    </location>
</feature>
<dbReference type="Pfam" id="PF18016">
    <property type="entry name" value="SAM_3"/>
    <property type="match status" value="1"/>
</dbReference>
<evidence type="ECO:0000256" key="3">
    <source>
        <dbReference type="ARBA" id="ARBA00023015"/>
    </source>
</evidence>
<dbReference type="SUPFAM" id="SSF47769">
    <property type="entry name" value="SAM/Pointed domain"/>
    <property type="match status" value="1"/>
</dbReference>